<reference evidence="2 3" key="2">
    <citation type="journal article" date="2014" name="BMC Genomics">
        <title>An improved genome of the model marine alga Ostreococcus tauri unfolds by assessing Illumina de novo assemblies.</title>
        <authorList>
            <person name="Blanc-Mathieu R."/>
            <person name="Verhelst B."/>
            <person name="Derelle E."/>
            <person name="Rombauts S."/>
            <person name="Bouget F.Y."/>
            <person name="Carre I."/>
            <person name="Chateau A."/>
            <person name="Eyre-Walker A."/>
            <person name="Grimsley N."/>
            <person name="Moreau H."/>
            <person name="Piegu B."/>
            <person name="Rivals E."/>
            <person name="Schackwitz W."/>
            <person name="Van de Peer Y."/>
            <person name="Piganeau G."/>
        </authorList>
    </citation>
    <scope>NUCLEOTIDE SEQUENCE [LARGE SCALE GENOMIC DNA]</scope>
    <source>
        <strain evidence="3">OTTH 0595 / CCAP 157/2 / RCC745</strain>
    </source>
</reference>
<feature type="chain" id="PRO_5001860281" evidence="1">
    <location>
        <begin position="23"/>
        <end position="346"/>
    </location>
</feature>
<dbReference type="Proteomes" id="UP000009170">
    <property type="component" value="Unassembled WGS sequence"/>
</dbReference>
<evidence type="ECO:0000313" key="3">
    <source>
        <dbReference type="Proteomes" id="UP000009170"/>
    </source>
</evidence>
<feature type="signal peptide" evidence="1">
    <location>
        <begin position="1"/>
        <end position="22"/>
    </location>
</feature>
<proteinExistence type="predicted"/>
<dbReference type="RefSeq" id="XP_022839449.1">
    <property type="nucleotide sequence ID" value="XM_022983822.1"/>
</dbReference>
<organism evidence="2 3">
    <name type="scientific">Ostreococcus tauri</name>
    <name type="common">Marine green alga</name>
    <dbReference type="NCBI Taxonomy" id="70448"/>
    <lineage>
        <taxon>Eukaryota</taxon>
        <taxon>Viridiplantae</taxon>
        <taxon>Chlorophyta</taxon>
        <taxon>Mamiellophyceae</taxon>
        <taxon>Mamiellales</taxon>
        <taxon>Bathycoccaceae</taxon>
        <taxon>Ostreococcus</taxon>
    </lineage>
</organism>
<comment type="caution">
    <text evidence="2">The sequence shown here is derived from an EMBL/GenBank/DDBJ whole genome shotgun (WGS) entry which is preliminary data.</text>
</comment>
<dbReference type="InParanoid" id="A0A090M9C7"/>
<dbReference type="EMBL" id="CAID01000007">
    <property type="protein sequence ID" value="CEF98754.1"/>
    <property type="molecule type" value="Genomic_DNA"/>
</dbReference>
<gene>
    <name evidence="2" type="ORF">OT_ostta07g02830</name>
</gene>
<dbReference type="KEGG" id="ota:OT_ostta07g02830"/>
<evidence type="ECO:0000313" key="2">
    <source>
        <dbReference type="EMBL" id="CEF98754.1"/>
    </source>
</evidence>
<evidence type="ECO:0000256" key="1">
    <source>
        <dbReference type="SAM" id="SignalP"/>
    </source>
</evidence>
<sequence length="346" mass="37057">MGPRARALALAIAAWTLAGARADADACAAARRTCERTVERAMGDDGALMRFVDDARTRARTATRGAAEAHALTLDAARERERSAEMFALGCCAMDGGCVEDVGTEAEKAAVRAVGADALFAAQAIEDAVKFPWAGTLGADARACARGRGCDAESAAAYEKSGNAGDELGKLRAGDAALRRYAAGLATRIGGEGAVEVCDASLGGDAGDAARARTLYKELLTSNAFDKVASERLREVTRLEELWIDPSKGGKPDMAYAMADALVKLTVRVSVALAVLAVSYVYRDSRWMGGLWRLVRTVLLFGIVIDTIARVRAFIKWLRWKPPVTNTRAARREEKRRERRKSGHHA</sequence>
<reference evidence="3" key="1">
    <citation type="journal article" date="2006" name="Proc. Natl. Acad. Sci. U.S.A.">
        <title>Genome analysis of the smallest free-living eukaryote Ostreococcus tauri unveils many unique features.</title>
        <authorList>
            <person name="Derelle E."/>
            <person name="Ferraz C."/>
            <person name="Rombauts S."/>
            <person name="Rouze P."/>
            <person name="Worden A.Z."/>
            <person name="Robbens S."/>
            <person name="Partensky F."/>
            <person name="Degroeve S."/>
            <person name="Echeynie S."/>
            <person name="Cooke R."/>
            <person name="Saeys Y."/>
            <person name="Wuyts J."/>
            <person name="Jabbari K."/>
            <person name="Bowler C."/>
            <person name="Panaud O."/>
            <person name="Piegu B."/>
            <person name="Ball S.G."/>
            <person name="Ral J.-P."/>
            <person name="Bouget F.-Y."/>
            <person name="Piganeau G."/>
            <person name="De Baets B."/>
            <person name="Picard A."/>
            <person name="Delseny M."/>
            <person name="Demaille J."/>
            <person name="Van de Peer Y."/>
            <person name="Moreau H."/>
        </authorList>
    </citation>
    <scope>NUCLEOTIDE SEQUENCE [LARGE SCALE GENOMIC DNA]</scope>
    <source>
        <strain evidence="3">OTTH 0595 / CCAP 157/2 / RCC745</strain>
    </source>
</reference>
<dbReference type="OrthoDB" id="10582767at2759"/>
<keyword evidence="3" id="KW-1185">Reference proteome</keyword>
<protein>
    <submittedName>
        <fullName evidence="2">Unnamed product</fullName>
    </submittedName>
</protein>
<dbReference type="AlphaFoldDB" id="A0A090M9C7"/>
<name>A0A090M9C7_OSTTA</name>
<keyword evidence="1" id="KW-0732">Signal</keyword>
<dbReference type="GeneID" id="9836464"/>
<accession>A0A090M9C7</accession>